<dbReference type="InterPro" id="IPR011009">
    <property type="entry name" value="Kinase-like_dom_sf"/>
</dbReference>
<name>A0A4Y5YPE4_9MICO</name>
<dbReference type="AlphaFoldDB" id="A0A4Y5YPE4"/>
<dbReference type="Pfam" id="PF01636">
    <property type="entry name" value="APH"/>
    <property type="match status" value="1"/>
</dbReference>
<feature type="domain" description="Aminoglycoside phosphotransferase" evidence="1">
    <location>
        <begin position="42"/>
        <end position="110"/>
    </location>
</feature>
<dbReference type="EMBL" id="CP041040">
    <property type="protein sequence ID" value="QDE34385.1"/>
    <property type="molecule type" value="Genomic_DNA"/>
</dbReference>
<evidence type="ECO:0000313" key="2">
    <source>
        <dbReference type="EMBL" id="QDE34385.1"/>
    </source>
</evidence>
<dbReference type="Proteomes" id="UP000316125">
    <property type="component" value="Chromosome"/>
</dbReference>
<protein>
    <recommendedName>
        <fullName evidence="1">Aminoglycoside phosphotransferase domain-containing protein</fullName>
    </recommendedName>
</protein>
<dbReference type="RefSeq" id="WP_140036647.1">
    <property type="nucleotide sequence ID" value="NZ_CP041040.1"/>
</dbReference>
<accession>A0A4Y5YPE4</accession>
<reference evidence="2 3" key="1">
    <citation type="submission" date="2019-06" db="EMBL/GenBank/DDBJ databases">
        <title>Complete genome of Microbacterium foliorum M2.</title>
        <authorList>
            <person name="Cao G."/>
        </authorList>
    </citation>
    <scope>NUCLEOTIDE SEQUENCE [LARGE SCALE GENOMIC DNA]</scope>
    <source>
        <strain evidence="2 3">M2</strain>
    </source>
</reference>
<dbReference type="Gene3D" id="3.30.200.20">
    <property type="entry name" value="Phosphorylase Kinase, domain 1"/>
    <property type="match status" value="1"/>
</dbReference>
<dbReference type="SUPFAM" id="SSF56112">
    <property type="entry name" value="Protein kinase-like (PK-like)"/>
    <property type="match status" value="1"/>
</dbReference>
<evidence type="ECO:0000259" key="1">
    <source>
        <dbReference type="Pfam" id="PF01636"/>
    </source>
</evidence>
<dbReference type="InterPro" id="IPR002575">
    <property type="entry name" value="Aminoglycoside_PTrfase"/>
</dbReference>
<sequence>MHEGRLALTEETAARVIAQRFPALAHLPIERVRTTGTVNTIVRIGDGFTARFPLVTESAETLAAEAAAMEELADVCVVPSPRSLGIGAATAQYPSAWSVQTWVPGETCPARPPALRAYSTTQSSRRSDDVYAGGSATISTLKPWSFSTHPA</sequence>
<gene>
    <name evidence="2" type="ORF">FIV50_06025</name>
</gene>
<organism evidence="2 3">
    <name type="scientific">Microbacterium foliorum</name>
    <dbReference type="NCBI Taxonomy" id="104336"/>
    <lineage>
        <taxon>Bacteria</taxon>
        <taxon>Bacillati</taxon>
        <taxon>Actinomycetota</taxon>
        <taxon>Actinomycetes</taxon>
        <taxon>Micrococcales</taxon>
        <taxon>Microbacteriaceae</taxon>
        <taxon>Microbacterium</taxon>
    </lineage>
</organism>
<dbReference type="OrthoDB" id="9797603at2"/>
<proteinExistence type="predicted"/>
<evidence type="ECO:0000313" key="3">
    <source>
        <dbReference type="Proteomes" id="UP000316125"/>
    </source>
</evidence>